<dbReference type="EMBL" id="VDCV01000008">
    <property type="protein sequence ID" value="KAB5545334.1"/>
    <property type="molecule type" value="Genomic_DNA"/>
</dbReference>
<sequence length="116" mass="13364">MILCRISYKKCFLHAVLRLVLLHLTNDLLVILIRQTNTMIYQDVFSCVPNDLIHTRAALRQSMVSWKDRLGHTTIDFGIAPQKLASYQNGDIKNTDPLERLQSMRGHLVSFPLEKT</sequence>
<evidence type="ECO:0000313" key="1">
    <source>
        <dbReference type="EMBL" id="KAB5545334.1"/>
    </source>
</evidence>
<accession>A0A5N5LR81</accession>
<gene>
    <name evidence="1" type="ORF">DKX38_013446</name>
</gene>
<comment type="caution">
    <text evidence="1">The sequence shown here is derived from an EMBL/GenBank/DDBJ whole genome shotgun (WGS) entry which is preliminary data.</text>
</comment>
<name>A0A5N5LR81_9ROSI</name>
<proteinExistence type="predicted"/>
<dbReference type="Proteomes" id="UP000326939">
    <property type="component" value="Chromosome 8"/>
</dbReference>
<keyword evidence="2" id="KW-1185">Reference proteome</keyword>
<dbReference type="AlphaFoldDB" id="A0A5N5LR81"/>
<evidence type="ECO:0000313" key="2">
    <source>
        <dbReference type="Proteomes" id="UP000326939"/>
    </source>
</evidence>
<organism evidence="1 2">
    <name type="scientific">Salix brachista</name>
    <dbReference type="NCBI Taxonomy" id="2182728"/>
    <lineage>
        <taxon>Eukaryota</taxon>
        <taxon>Viridiplantae</taxon>
        <taxon>Streptophyta</taxon>
        <taxon>Embryophyta</taxon>
        <taxon>Tracheophyta</taxon>
        <taxon>Spermatophyta</taxon>
        <taxon>Magnoliopsida</taxon>
        <taxon>eudicotyledons</taxon>
        <taxon>Gunneridae</taxon>
        <taxon>Pentapetalae</taxon>
        <taxon>rosids</taxon>
        <taxon>fabids</taxon>
        <taxon>Malpighiales</taxon>
        <taxon>Salicaceae</taxon>
        <taxon>Saliceae</taxon>
        <taxon>Salix</taxon>
    </lineage>
</organism>
<reference evidence="2" key="1">
    <citation type="journal article" date="2019" name="Gigascience">
        <title>De novo genome assembly of the endangered Acer yangbiense, a plant species with extremely small populations endemic to Yunnan Province, China.</title>
        <authorList>
            <person name="Yang J."/>
            <person name="Wariss H.M."/>
            <person name="Tao L."/>
            <person name="Zhang R."/>
            <person name="Yun Q."/>
            <person name="Hollingsworth P."/>
            <person name="Dao Z."/>
            <person name="Luo G."/>
            <person name="Guo H."/>
            <person name="Ma Y."/>
            <person name="Sun W."/>
        </authorList>
    </citation>
    <scope>NUCLEOTIDE SEQUENCE [LARGE SCALE GENOMIC DNA]</scope>
    <source>
        <strain evidence="2">cv. br00</strain>
    </source>
</reference>
<protein>
    <submittedName>
        <fullName evidence="1">Uncharacterized protein</fullName>
    </submittedName>
</protein>